<evidence type="ECO:0000256" key="3">
    <source>
        <dbReference type="SAM" id="MobiDB-lite"/>
    </source>
</evidence>
<evidence type="ECO:0000313" key="6">
    <source>
        <dbReference type="EMBL" id="KIL41836.1"/>
    </source>
</evidence>
<keyword evidence="7" id="KW-1185">Reference proteome</keyword>
<keyword evidence="1 4" id="KW-0732">Signal</keyword>
<dbReference type="InterPro" id="IPR008964">
    <property type="entry name" value="Invasin/intimin_cell_adhesion"/>
</dbReference>
<organism evidence="6 7">
    <name type="scientific">Gordoniibacillus kamchatkensis</name>
    <dbReference type="NCBI Taxonomy" id="1590651"/>
    <lineage>
        <taxon>Bacteria</taxon>
        <taxon>Bacillati</taxon>
        <taxon>Bacillota</taxon>
        <taxon>Bacilli</taxon>
        <taxon>Bacillales</taxon>
        <taxon>Paenibacillaceae</taxon>
        <taxon>Gordoniibacillus</taxon>
    </lineage>
</organism>
<dbReference type="SUPFAM" id="SSF56300">
    <property type="entry name" value="Metallo-dependent phosphatases"/>
    <property type="match status" value="1"/>
</dbReference>
<feature type="signal peptide" evidence="4">
    <location>
        <begin position="1"/>
        <end position="31"/>
    </location>
</feature>
<evidence type="ECO:0000259" key="5">
    <source>
        <dbReference type="SMART" id="SM00635"/>
    </source>
</evidence>
<evidence type="ECO:0000256" key="1">
    <source>
        <dbReference type="ARBA" id="ARBA00022729"/>
    </source>
</evidence>
<dbReference type="RefSeq" id="WP_041045979.1">
    <property type="nucleotide sequence ID" value="NZ_JXAK01000005.1"/>
</dbReference>
<dbReference type="Gene3D" id="3.60.21.10">
    <property type="match status" value="1"/>
</dbReference>
<dbReference type="Gene3D" id="3.30.1920.20">
    <property type="match status" value="1"/>
</dbReference>
<feature type="region of interest" description="Disordered" evidence="3">
    <location>
        <begin position="686"/>
        <end position="706"/>
    </location>
</feature>
<dbReference type="SMART" id="SM00635">
    <property type="entry name" value="BID_2"/>
    <property type="match status" value="1"/>
</dbReference>
<feature type="chain" id="PRO_5046421677" description="BIG2 domain-containing protein" evidence="4">
    <location>
        <begin position="32"/>
        <end position="734"/>
    </location>
</feature>
<accession>A0ABR5ALE2</accession>
<dbReference type="InterPro" id="IPR051558">
    <property type="entry name" value="Metallophosphoesterase_PAP"/>
</dbReference>
<keyword evidence="2" id="KW-0378">Hydrolase</keyword>
<gene>
    <name evidence="6" type="ORF">SD70_04245</name>
</gene>
<reference evidence="6 7" key="1">
    <citation type="submission" date="2014-12" db="EMBL/GenBank/DDBJ databases">
        <title>Draft genome sequence of Paenibacillus kamchatkensis strain B-2647.</title>
        <authorList>
            <person name="Karlyshev A.V."/>
            <person name="Kudryashova E.B."/>
        </authorList>
    </citation>
    <scope>NUCLEOTIDE SEQUENCE [LARGE SCALE GENOMIC DNA]</scope>
    <source>
        <strain evidence="6 7">VKM B-2647</strain>
    </source>
</reference>
<dbReference type="NCBIfam" id="NF047446">
    <property type="entry name" value="barrel_OmpL47"/>
    <property type="match status" value="1"/>
</dbReference>
<sequence length="734" mass="79869">MKKNLMNRALLVCLALFMLAASFVPNGTAQAEGADLGAASLQRIGEIADPSKPPADKLVLAVIGDYGDCYRNCEHEQAVADLVHSWNPGAILTVGDNSYRLGTVDEVEADQKPYWTDIAAGRFFPIYGNHDYGNGCSPDSLKPSLDYFKIPASYVAGFGNGLVDFINPDVNCNMSSQTGAQPAIFDAYKNTVNESSANAKWVLTGGHQPIFSSGQAGNNLNRRWLMTPGVDLLLQGHDHHAEHIVTPEGYNEVITGNGGQGLTPLFPPVPGSMFRDNSEYGAVRLTITPETLTVDYVNIPGTVVYSFTLKKDPFTKKAYVASRTDWQDPNPNPGDSQATGDKTVSMAFGEDNEYKNGLDWFPYESGPAHEIEIDGRTALQLDRSAFGTANNLYMKIDDERMYGGPYKATASIEYRSPVAGSFVLQYESAATGATYQSTARVSIKADQVDKWQTVTLDMPGARFTNRQNGGADMRIVAANKLPLIISSMKIDATPEKLPVTLWAIRIQTIDPMKAGETSQTVVKATYSDFSTELVTEGLTFTSSDTEVASVDKTSGMITALRPGDTVITAEYGGVQDQYHLTVKDSVPPTTTLTLDGTLLRDGSYLHEAIVRLAAVDDYSGVEKIEYSLDRGNTWNLYTGSFALNQDAILDIQFHAIDKAGNVELPQTQTVKVTSATIANLRASYRTNPSGKRELRNPSSATSTTWRRLSGKRSYSEIKAKRIKPPSLRLKGTIP</sequence>
<dbReference type="InterPro" id="IPR004843">
    <property type="entry name" value="Calcineurin-like_PHP"/>
</dbReference>
<dbReference type="Pfam" id="PF00149">
    <property type="entry name" value="Metallophos"/>
    <property type="match status" value="1"/>
</dbReference>
<dbReference type="InterPro" id="IPR029052">
    <property type="entry name" value="Metallo-depent_PP-like"/>
</dbReference>
<dbReference type="Gene3D" id="2.60.40.1080">
    <property type="match status" value="1"/>
</dbReference>
<evidence type="ECO:0000256" key="2">
    <source>
        <dbReference type="ARBA" id="ARBA00022801"/>
    </source>
</evidence>
<dbReference type="PANTHER" id="PTHR10161">
    <property type="entry name" value="TARTRATE-RESISTANT ACID PHOSPHATASE TYPE 5"/>
    <property type="match status" value="1"/>
</dbReference>
<feature type="compositionally biased region" description="Polar residues" evidence="3">
    <location>
        <begin position="327"/>
        <end position="341"/>
    </location>
</feature>
<feature type="compositionally biased region" description="Polar residues" evidence="3">
    <location>
        <begin position="696"/>
        <end position="706"/>
    </location>
</feature>
<dbReference type="SUPFAM" id="SSF49373">
    <property type="entry name" value="Invasin/intimin cell-adhesion fragments"/>
    <property type="match status" value="1"/>
</dbReference>
<dbReference type="EMBL" id="JXAK01000005">
    <property type="protein sequence ID" value="KIL41836.1"/>
    <property type="molecule type" value="Genomic_DNA"/>
</dbReference>
<dbReference type="Proteomes" id="UP000031967">
    <property type="component" value="Unassembled WGS sequence"/>
</dbReference>
<name>A0ABR5ALE2_9BACL</name>
<feature type="region of interest" description="Disordered" evidence="3">
    <location>
        <begin position="322"/>
        <end position="341"/>
    </location>
</feature>
<protein>
    <recommendedName>
        <fullName evidence="5">BIG2 domain-containing protein</fullName>
    </recommendedName>
</protein>
<dbReference type="InterPro" id="IPR058094">
    <property type="entry name" value="Ig-like_OmpL47-like"/>
</dbReference>
<proteinExistence type="predicted"/>
<evidence type="ECO:0000313" key="7">
    <source>
        <dbReference type="Proteomes" id="UP000031967"/>
    </source>
</evidence>
<feature type="domain" description="BIG2" evidence="5">
    <location>
        <begin position="503"/>
        <end position="581"/>
    </location>
</feature>
<dbReference type="PANTHER" id="PTHR10161:SF14">
    <property type="entry name" value="TARTRATE-RESISTANT ACID PHOSPHATASE TYPE 5"/>
    <property type="match status" value="1"/>
</dbReference>
<dbReference type="InterPro" id="IPR003343">
    <property type="entry name" value="Big_2"/>
</dbReference>
<comment type="caution">
    <text evidence="6">The sequence shown here is derived from an EMBL/GenBank/DDBJ whole genome shotgun (WGS) entry which is preliminary data.</text>
</comment>
<evidence type="ECO:0000256" key="4">
    <source>
        <dbReference type="SAM" id="SignalP"/>
    </source>
</evidence>